<dbReference type="SMART" id="SM00717">
    <property type="entry name" value="SANT"/>
    <property type="match status" value="1"/>
</dbReference>
<name>A0A3Q7FSV7_SOLLC</name>
<dbReference type="GO" id="GO:0000976">
    <property type="term" value="F:transcription cis-regulatory region binding"/>
    <property type="evidence" value="ECO:0007669"/>
    <property type="project" value="UniProtKB-ARBA"/>
</dbReference>
<dbReference type="EnsemblPlants" id="Solyc02g081640.3.1">
    <property type="protein sequence ID" value="Solyc02g081640.3.1"/>
    <property type="gene ID" value="Solyc02g081640.3"/>
</dbReference>
<protein>
    <recommendedName>
        <fullName evidence="2">SANT domain-containing protein</fullName>
    </recommendedName>
</protein>
<dbReference type="PANTHER" id="PTHR22929">
    <property type="entry name" value="RNA POLYMERASE III TRANSCRIPTION INITIATION FACTOR B"/>
    <property type="match status" value="1"/>
</dbReference>
<evidence type="ECO:0000256" key="1">
    <source>
        <dbReference type="SAM" id="MobiDB-lite"/>
    </source>
</evidence>
<evidence type="ECO:0000259" key="2">
    <source>
        <dbReference type="PROSITE" id="PS51293"/>
    </source>
</evidence>
<feature type="domain" description="SANT" evidence="2">
    <location>
        <begin position="551"/>
        <end position="602"/>
    </location>
</feature>
<dbReference type="PROSITE" id="PS51293">
    <property type="entry name" value="SANT"/>
    <property type="match status" value="1"/>
</dbReference>
<dbReference type="PaxDb" id="4081-Solyc02g081640.2.1"/>
<accession>A0A3Q7FSV7</accession>
<dbReference type="Proteomes" id="UP000004994">
    <property type="component" value="Chromosome 2"/>
</dbReference>
<reference evidence="3" key="1">
    <citation type="journal article" date="2012" name="Nature">
        <title>The tomato genome sequence provides insights into fleshy fruit evolution.</title>
        <authorList>
            <consortium name="Tomato Genome Consortium"/>
        </authorList>
    </citation>
    <scope>NUCLEOTIDE SEQUENCE [LARGE SCALE GENOMIC DNA]</scope>
    <source>
        <strain evidence="3">cv. Heinz 1706</strain>
    </source>
</reference>
<feature type="compositionally biased region" description="Basic residues" evidence="1">
    <location>
        <begin position="406"/>
        <end position="426"/>
    </location>
</feature>
<dbReference type="InterPro" id="IPR017884">
    <property type="entry name" value="SANT_dom"/>
</dbReference>
<dbReference type="InterPro" id="IPR039467">
    <property type="entry name" value="TFIIIB_B''_Myb"/>
</dbReference>
<dbReference type="Gramene" id="Solyc02g081640.3.1">
    <property type="protein sequence ID" value="Solyc02g081640.3.1"/>
    <property type="gene ID" value="Solyc02g081640.3"/>
</dbReference>
<dbReference type="GO" id="GO:0001156">
    <property type="term" value="F:TFIIIC-class transcription factor complex binding"/>
    <property type="evidence" value="ECO:0000318"/>
    <property type="project" value="GO_Central"/>
</dbReference>
<dbReference type="GO" id="GO:0000126">
    <property type="term" value="C:transcription factor TFIIIB complex"/>
    <property type="evidence" value="ECO:0000318"/>
    <property type="project" value="GO_Central"/>
</dbReference>
<dbReference type="GO" id="GO:0010597">
    <property type="term" value="P:green leaf volatile biosynthetic process"/>
    <property type="evidence" value="ECO:0007669"/>
    <property type="project" value="UniProtKB-ARBA"/>
</dbReference>
<keyword evidence="4" id="KW-1185">Reference proteome</keyword>
<evidence type="ECO:0000313" key="3">
    <source>
        <dbReference type="EnsemblPlants" id="Solyc02g081640.3.1"/>
    </source>
</evidence>
<dbReference type="FunCoup" id="A0A3Q7FSV7">
    <property type="interactions" value="28"/>
</dbReference>
<dbReference type="Pfam" id="PF15963">
    <property type="entry name" value="Myb_DNA-bind_7"/>
    <property type="match status" value="1"/>
</dbReference>
<dbReference type="Gene3D" id="1.10.10.60">
    <property type="entry name" value="Homeodomain-like"/>
    <property type="match status" value="1"/>
</dbReference>
<dbReference type="InParanoid" id="A0A3Q7FSV7"/>
<evidence type="ECO:0000313" key="4">
    <source>
        <dbReference type="Proteomes" id="UP000004994"/>
    </source>
</evidence>
<dbReference type="AlphaFoldDB" id="A0A3Q7FSV7"/>
<feature type="compositionally biased region" description="Polar residues" evidence="1">
    <location>
        <begin position="38"/>
        <end position="47"/>
    </location>
</feature>
<dbReference type="SUPFAM" id="SSF46689">
    <property type="entry name" value="Homeodomain-like"/>
    <property type="match status" value="1"/>
</dbReference>
<feature type="region of interest" description="Disordered" evidence="1">
    <location>
        <begin position="489"/>
        <end position="538"/>
    </location>
</feature>
<feature type="region of interest" description="Disordered" evidence="1">
    <location>
        <begin position="307"/>
        <end position="454"/>
    </location>
</feature>
<proteinExistence type="predicted"/>
<organism evidence="3">
    <name type="scientific">Solanum lycopersicum</name>
    <name type="common">Tomato</name>
    <name type="synonym">Lycopersicon esculentum</name>
    <dbReference type="NCBI Taxonomy" id="4081"/>
    <lineage>
        <taxon>Eukaryota</taxon>
        <taxon>Viridiplantae</taxon>
        <taxon>Streptophyta</taxon>
        <taxon>Embryophyta</taxon>
        <taxon>Tracheophyta</taxon>
        <taxon>Spermatophyta</taxon>
        <taxon>Magnoliopsida</taxon>
        <taxon>eudicotyledons</taxon>
        <taxon>Gunneridae</taxon>
        <taxon>Pentapetalae</taxon>
        <taxon>asterids</taxon>
        <taxon>lamiids</taxon>
        <taxon>Solanales</taxon>
        <taxon>Solanaceae</taxon>
        <taxon>Solanoideae</taxon>
        <taxon>Solaneae</taxon>
        <taxon>Solanum</taxon>
        <taxon>Solanum subgen. Lycopersicon</taxon>
    </lineage>
</organism>
<dbReference type="OMA" id="NEDWKSC"/>
<dbReference type="CDD" id="cd00167">
    <property type="entry name" value="SANT"/>
    <property type="match status" value="1"/>
</dbReference>
<dbReference type="GO" id="GO:0070898">
    <property type="term" value="P:RNA polymerase III preinitiation complex assembly"/>
    <property type="evidence" value="ECO:0000318"/>
    <property type="project" value="GO_Central"/>
</dbReference>
<sequence length="659" mass="72978">MDLLDDIFAGGASKTVKAGGKFQPKAKPRPVKKGPAVASSSLTSKPTGDTVATDYSEGDEQSPVLAEPSLGRPLAAETLVPSVGSSLDASMVITDNNEDWKSCFEKSEGEVIFSYPYLDQIKLLKFCAAYNSESSSPATDPSAAHAAGAEKRQEQLLVPVSSVDGSAHSASNLQSDEVAAGQDPLTFQASVLSETDTYSFLEADILGVTTISGQSRRFQPKPKLQVYRERYDTIIPDLDVGESVPCLPDSQSVHSEMDFVNSEKGHGLPAADVLDFSVRGFDIITESAHDFPVHEDYVVEASLPDADIPENHSEATSQMPEESVPQRPKNKKQKFPASELSAISEENGESRLLRSRRKSVNASRLVDESDEDVIGDGEYVPEHPNDSVTIGNDEEFLVENDSQGKKVQKKSKKTVTKEGKRVRKSKKTAEASDQAANKKPKKFSHSTRQKRRTVDKALLEAPMDEIDYSKVPIKDLILLAEHRERLAKKDAAVSQMPPTTTDQSAGASVSNYDEDETYASDEDGEADDHNKSTMGEDTSSYFNYQTYMDKTPSTRWSKQDTELFYEAVQQFGTDLSLIQQLFPGRTRRQLKLKYKKEERQNPFRLHDVLTNRSKDHSHFERVIEHLKQIEAEELQYADKDESIDLTGEEEMVGNQEICV</sequence>
<feature type="compositionally biased region" description="Polar residues" evidence="1">
    <location>
        <begin position="496"/>
        <end position="511"/>
    </location>
</feature>
<reference evidence="3" key="2">
    <citation type="submission" date="2019-01" db="UniProtKB">
        <authorList>
            <consortium name="EnsemblPlants"/>
        </authorList>
    </citation>
    <scope>IDENTIFICATION</scope>
    <source>
        <strain evidence="3">cv. Heinz 1706</strain>
    </source>
</reference>
<dbReference type="InterPro" id="IPR009057">
    <property type="entry name" value="Homeodomain-like_sf"/>
</dbReference>
<dbReference type="InterPro" id="IPR001005">
    <property type="entry name" value="SANT/Myb"/>
</dbReference>
<feature type="compositionally biased region" description="Acidic residues" evidence="1">
    <location>
        <begin position="512"/>
        <end position="526"/>
    </location>
</feature>
<dbReference type="PANTHER" id="PTHR22929:SF0">
    <property type="entry name" value="TRANSCRIPTION FACTOR TFIIIB COMPONENT B'' HOMOLOG"/>
    <property type="match status" value="1"/>
</dbReference>
<dbReference type="STRING" id="4081.A0A3Q7FSV7"/>
<feature type="compositionally biased region" description="Basic residues" evidence="1">
    <location>
        <begin position="438"/>
        <end position="451"/>
    </location>
</feature>
<feature type="region of interest" description="Disordered" evidence="1">
    <location>
        <begin position="17"/>
        <end position="66"/>
    </location>
</feature>